<reference evidence="3" key="1">
    <citation type="journal article" date="2016" name="Nature">
        <title>Genome evolution in the allotetraploid frog Xenopus laevis.</title>
        <authorList>
            <person name="Session A.M."/>
            <person name="Uno Y."/>
            <person name="Kwon T."/>
            <person name="Chapman J.A."/>
            <person name="Toyoda A."/>
            <person name="Takahashi S."/>
            <person name="Fukui A."/>
            <person name="Hikosaka A."/>
            <person name="Suzuki A."/>
            <person name="Kondo M."/>
            <person name="van Heeringen S.J."/>
            <person name="Quigley I."/>
            <person name="Heinz S."/>
            <person name="Ogino H."/>
            <person name="Ochi H."/>
            <person name="Hellsten U."/>
            <person name="Lyons J.B."/>
            <person name="Simakov O."/>
            <person name="Putnam N."/>
            <person name="Stites J."/>
            <person name="Kuroki Y."/>
            <person name="Tanaka T."/>
            <person name="Michiue T."/>
            <person name="Watanabe M."/>
            <person name="Bogdanovic O."/>
            <person name="Lister R."/>
            <person name="Georgiou G."/>
            <person name="Paranjpe S.S."/>
            <person name="van Kruijsbergen I."/>
            <person name="Shu S."/>
            <person name="Carlson J."/>
            <person name="Kinoshita T."/>
            <person name="Ohta Y."/>
            <person name="Mawaribuchi S."/>
            <person name="Jenkins J."/>
            <person name="Grimwood J."/>
            <person name="Schmutz J."/>
            <person name="Mitros T."/>
            <person name="Mozaffari S.V."/>
            <person name="Suzuki Y."/>
            <person name="Haramoto Y."/>
            <person name="Yamamoto T.S."/>
            <person name="Takagi C."/>
            <person name="Heald R."/>
            <person name="Miller K."/>
            <person name="Haudenschild C."/>
            <person name="Kitzman J."/>
            <person name="Nakayama T."/>
            <person name="Izutsu Y."/>
            <person name="Robert J."/>
            <person name="Fortriede J."/>
            <person name="Burns K."/>
            <person name="Lotay V."/>
            <person name="Karimi K."/>
            <person name="Yasuoka Y."/>
            <person name="Dichmann D.S."/>
            <person name="Flajnik M.F."/>
            <person name="Houston D.W."/>
            <person name="Shendure J."/>
            <person name="DuPasquier L."/>
            <person name="Vize P.D."/>
            <person name="Zorn A.M."/>
            <person name="Ito M."/>
            <person name="Marcotte E.M."/>
            <person name="Wallingford J.B."/>
            <person name="Ito Y."/>
            <person name="Asashima M."/>
            <person name="Ueno N."/>
            <person name="Matsuda Y."/>
            <person name="Veenstra G.J."/>
            <person name="Fujiyama A."/>
            <person name="Harland R.M."/>
            <person name="Taira M."/>
            <person name="Rokhsar D.S."/>
        </authorList>
    </citation>
    <scope>NUCLEOTIDE SEQUENCE [LARGE SCALE GENOMIC DNA]</scope>
    <source>
        <strain evidence="3">J</strain>
    </source>
</reference>
<protein>
    <recommendedName>
        <fullName evidence="4">Secreted protein</fullName>
    </recommendedName>
</protein>
<dbReference type="Proteomes" id="UP000694892">
    <property type="component" value="Chromosome 6L"/>
</dbReference>
<keyword evidence="1" id="KW-0732">Signal</keyword>
<dbReference type="EMBL" id="CM004476">
    <property type="protein sequence ID" value="OCT77105.1"/>
    <property type="molecule type" value="Genomic_DNA"/>
</dbReference>
<proteinExistence type="predicted"/>
<evidence type="ECO:0000313" key="3">
    <source>
        <dbReference type="Proteomes" id="UP000694892"/>
    </source>
</evidence>
<accession>A0A974HGI0</accession>
<evidence type="ECO:0000256" key="1">
    <source>
        <dbReference type="SAM" id="SignalP"/>
    </source>
</evidence>
<name>A0A974HGI0_XENLA</name>
<gene>
    <name evidence="2" type="ORF">XELAEV_18032302mg</name>
</gene>
<dbReference type="AlphaFoldDB" id="A0A974HGI0"/>
<evidence type="ECO:0000313" key="2">
    <source>
        <dbReference type="EMBL" id="OCT77105.1"/>
    </source>
</evidence>
<evidence type="ECO:0008006" key="4">
    <source>
        <dbReference type="Google" id="ProtNLM"/>
    </source>
</evidence>
<organism evidence="2 3">
    <name type="scientific">Xenopus laevis</name>
    <name type="common">African clawed frog</name>
    <dbReference type="NCBI Taxonomy" id="8355"/>
    <lineage>
        <taxon>Eukaryota</taxon>
        <taxon>Metazoa</taxon>
        <taxon>Chordata</taxon>
        <taxon>Craniata</taxon>
        <taxon>Vertebrata</taxon>
        <taxon>Euteleostomi</taxon>
        <taxon>Amphibia</taxon>
        <taxon>Batrachia</taxon>
        <taxon>Anura</taxon>
        <taxon>Pipoidea</taxon>
        <taxon>Pipidae</taxon>
        <taxon>Xenopodinae</taxon>
        <taxon>Xenopus</taxon>
        <taxon>Xenopus</taxon>
    </lineage>
</organism>
<feature type="chain" id="PRO_5036833988" description="Secreted protein" evidence="1">
    <location>
        <begin position="28"/>
        <end position="68"/>
    </location>
</feature>
<feature type="signal peptide" evidence="1">
    <location>
        <begin position="1"/>
        <end position="27"/>
    </location>
</feature>
<sequence>MAHATVPPSSRLLLLLRLLQINQQGEREEGKCMFSDFTCSGAFFFFLHGGSKSMRSENWLLKSAVVLA</sequence>